<dbReference type="WBParaSite" id="PSU_v2.g9692.t1">
    <property type="protein sequence ID" value="PSU_v2.g9692.t1"/>
    <property type="gene ID" value="PSU_v2.g9692"/>
</dbReference>
<sequence length="548" mass="63158">MEQELHPGPEHEDFEFMEAFDGEELIPVSEPEVEPDEAFLLVVEPFVEQCFNKWLEFINHPDATVKSSNLLCDMLMENARSAVYLAQPYLHHQQANRIESMLKFRFLPFTTEYRRRKYLQDRGLYQKPEEYLIGVELFTHGAPQGNSIRERRNMVAVIPIKKTLESVLSIETLADSLVMPSDYSNVRTLCHPFAGTRAQNLLNKVGEDCLLLELYMDEFTTSCPIGNTSTIYKMAAWYIRLLNFPLDMISQLDHIMLACIAHAVDVMEDLQEIMRLILLPQLKNLETNGITFRYQGIEKTFKVILYRISADNLGFHQFIGFTRCFSKNNPCWMCTETAETLKTIWNLNPRKMRTREEYDRLIAAENLQHRLLYGIKTPCCLNELQYFHCMEDFSVDYMHDLHEGHFLRLIPLVVRDAIAAGYTLDVINGAIVGFGLVGSDGNNPLRPIYLSPQIPDTGDNLGGYTAKSTGVLVRLLPLMLKCARIRLRTPSWNVFMKLQRIIDILYAPDVTDATIEMFDTLVKSYLKDYIAIGGKMTVKPHKLLHYKK</sequence>
<evidence type="ECO:0000313" key="2">
    <source>
        <dbReference type="WBParaSite" id="PSU_v2.g9692.t1"/>
    </source>
</evidence>
<protein>
    <submittedName>
        <fullName evidence="2">Uncharacterized protein</fullName>
    </submittedName>
</protein>
<accession>A0A914ZAK7</accession>
<organism evidence="1 2">
    <name type="scientific">Panagrolaimus superbus</name>
    <dbReference type="NCBI Taxonomy" id="310955"/>
    <lineage>
        <taxon>Eukaryota</taxon>
        <taxon>Metazoa</taxon>
        <taxon>Ecdysozoa</taxon>
        <taxon>Nematoda</taxon>
        <taxon>Chromadorea</taxon>
        <taxon>Rhabditida</taxon>
        <taxon>Tylenchina</taxon>
        <taxon>Panagrolaimomorpha</taxon>
        <taxon>Panagrolaimoidea</taxon>
        <taxon>Panagrolaimidae</taxon>
        <taxon>Panagrolaimus</taxon>
    </lineage>
</organism>
<name>A0A914ZAK7_9BILA</name>
<dbReference type="AlphaFoldDB" id="A0A914ZAK7"/>
<keyword evidence="1" id="KW-1185">Reference proteome</keyword>
<reference evidence="2" key="1">
    <citation type="submission" date="2022-11" db="UniProtKB">
        <authorList>
            <consortium name="WormBaseParasite"/>
        </authorList>
    </citation>
    <scope>IDENTIFICATION</scope>
</reference>
<dbReference type="Proteomes" id="UP000887577">
    <property type="component" value="Unplaced"/>
</dbReference>
<evidence type="ECO:0000313" key="1">
    <source>
        <dbReference type="Proteomes" id="UP000887577"/>
    </source>
</evidence>
<proteinExistence type="predicted"/>